<proteinExistence type="predicted"/>
<comment type="caution">
    <text evidence="1">The sequence shown here is derived from an EMBL/GenBank/DDBJ whole genome shotgun (WGS) entry which is preliminary data.</text>
</comment>
<dbReference type="RefSeq" id="WP_100769305.1">
    <property type="nucleotide sequence ID" value="NZ_NPEA01000008.1"/>
</dbReference>
<reference evidence="1 2" key="1">
    <citation type="submission" date="2017-07" db="EMBL/GenBank/DDBJ databases">
        <title>Leptospira spp. isolated from tropical soils.</title>
        <authorList>
            <person name="Thibeaux R."/>
            <person name="Iraola G."/>
            <person name="Ferres I."/>
            <person name="Bierque E."/>
            <person name="Girault D."/>
            <person name="Soupe-Gilbert M.-E."/>
            <person name="Picardeau M."/>
            <person name="Goarant C."/>
        </authorList>
    </citation>
    <scope>NUCLEOTIDE SEQUENCE [LARGE SCALE GENOMIC DNA]</scope>
    <source>
        <strain evidence="1 2">ES4-C-A1</strain>
    </source>
</reference>
<dbReference type="Proteomes" id="UP000231843">
    <property type="component" value="Unassembled WGS sequence"/>
</dbReference>
<dbReference type="EMBL" id="NPEA01000008">
    <property type="protein sequence ID" value="PJZ76054.1"/>
    <property type="molecule type" value="Genomic_DNA"/>
</dbReference>
<dbReference type="OrthoDB" id="324265at2"/>
<gene>
    <name evidence="1" type="ORF">CH365_14560</name>
</gene>
<evidence type="ECO:0000313" key="1">
    <source>
        <dbReference type="EMBL" id="PJZ76054.1"/>
    </source>
</evidence>
<dbReference type="AlphaFoldDB" id="A0A2M9ZVG8"/>
<protein>
    <submittedName>
        <fullName evidence="1">Uncharacterized protein</fullName>
    </submittedName>
</protein>
<name>A0A2M9ZVG8_9LEPT</name>
<keyword evidence="2" id="KW-1185">Reference proteome</keyword>
<evidence type="ECO:0000313" key="2">
    <source>
        <dbReference type="Proteomes" id="UP000231843"/>
    </source>
</evidence>
<sequence length="101" mass="11610">MVFSIFCSIVLDVMAKKVFNESGILSSNDKQGTEVQKVAFIQINNKISYSELAYAGRLLLVFFFWAGEDQKEGQYYYKDVIKDVISNIVLKRKELKNVQSK</sequence>
<accession>A0A2M9ZVG8</accession>
<organism evidence="1 2">
    <name type="scientific">Leptospira neocaledonica</name>
    <dbReference type="NCBI Taxonomy" id="2023192"/>
    <lineage>
        <taxon>Bacteria</taxon>
        <taxon>Pseudomonadati</taxon>
        <taxon>Spirochaetota</taxon>
        <taxon>Spirochaetia</taxon>
        <taxon>Leptospirales</taxon>
        <taxon>Leptospiraceae</taxon>
        <taxon>Leptospira</taxon>
    </lineage>
</organism>